<dbReference type="WBParaSite" id="HDID_0001038001-mRNA-1">
    <property type="protein sequence ID" value="HDID_0001038001-mRNA-1"/>
    <property type="gene ID" value="HDID_0001038001"/>
</dbReference>
<reference evidence="1 2" key="2">
    <citation type="submission" date="2018-11" db="EMBL/GenBank/DDBJ databases">
        <authorList>
            <consortium name="Pathogen Informatics"/>
        </authorList>
    </citation>
    <scope>NUCLEOTIDE SEQUENCE [LARGE SCALE GENOMIC DNA]</scope>
</reference>
<protein>
    <submittedName>
        <fullName evidence="3">Secreted protein</fullName>
    </submittedName>
</protein>
<gene>
    <name evidence="1" type="ORF">HDID_LOCUS10378</name>
</gene>
<reference evidence="3" key="1">
    <citation type="submission" date="2017-02" db="UniProtKB">
        <authorList>
            <consortium name="WormBaseParasite"/>
        </authorList>
    </citation>
    <scope>IDENTIFICATION</scope>
</reference>
<evidence type="ECO:0000313" key="2">
    <source>
        <dbReference type="Proteomes" id="UP000274504"/>
    </source>
</evidence>
<sequence length="137" mass="15709">MCLHFRFCRLPCHSRATKEARHMEESRCPKRPPVQRHQRCTHSNQNFVLCCVGCGPGFTHSCLHNPYIFHQSILIIQAIHIFSGSSIHHSPGTTRAPIHEGFFENGALHQIGEFLQYTQFCFAHSHFPFLPFIGQIA</sequence>
<proteinExistence type="predicted"/>
<dbReference type="EMBL" id="UYSG01011651">
    <property type="protein sequence ID" value="VDL63202.1"/>
    <property type="molecule type" value="Genomic_DNA"/>
</dbReference>
<dbReference type="AlphaFoldDB" id="A0A0R3SXB7"/>
<accession>A0A0R3SXB7</accession>
<organism evidence="3">
    <name type="scientific">Hymenolepis diminuta</name>
    <name type="common">Rat tapeworm</name>
    <dbReference type="NCBI Taxonomy" id="6216"/>
    <lineage>
        <taxon>Eukaryota</taxon>
        <taxon>Metazoa</taxon>
        <taxon>Spiralia</taxon>
        <taxon>Lophotrochozoa</taxon>
        <taxon>Platyhelminthes</taxon>
        <taxon>Cestoda</taxon>
        <taxon>Eucestoda</taxon>
        <taxon>Cyclophyllidea</taxon>
        <taxon>Hymenolepididae</taxon>
        <taxon>Hymenolepis</taxon>
    </lineage>
</organism>
<dbReference type="Proteomes" id="UP000274504">
    <property type="component" value="Unassembled WGS sequence"/>
</dbReference>
<name>A0A0R3SXB7_HYMDI</name>
<evidence type="ECO:0000313" key="3">
    <source>
        <dbReference type="WBParaSite" id="HDID_0001038001-mRNA-1"/>
    </source>
</evidence>
<evidence type="ECO:0000313" key="1">
    <source>
        <dbReference type="EMBL" id="VDL63202.1"/>
    </source>
</evidence>